<protein>
    <submittedName>
        <fullName evidence="1">Homeobox-leucine zipper protein ATHB-15</fullName>
    </submittedName>
</protein>
<dbReference type="EMBL" id="CP136890">
    <property type="protein sequence ID" value="WOK93349.1"/>
    <property type="molecule type" value="Genomic_DNA"/>
</dbReference>
<keyword evidence="1" id="KW-0238">DNA-binding</keyword>
<dbReference type="GO" id="GO:0003700">
    <property type="term" value="F:DNA-binding transcription factor activity"/>
    <property type="evidence" value="ECO:0007669"/>
    <property type="project" value="InterPro"/>
</dbReference>
<dbReference type="PANTHER" id="PTHR45950">
    <property type="entry name" value="HOMEOBOX-LEUCINE ZIPPER PROTEIN ATHB-14"/>
    <property type="match status" value="1"/>
</dbReference>
<accession>A0AAQ3JNH6</accession>
<dbReference type="AlphaFoldDB" id="A0AAQ3JNH6"/>
<gene>
    <name evidence="1" type="ORF">Cni_G02046</name>
</gene>
<organism evidence="1 2">
    <name type="scientific">Canna indica</name>
    <name type="common">Indian-shot</name>
    <dbReference type="NCBI Taxonomy" id="4628"/>
    <lineage>
        <taxon>Eukaryota</taxon>
        <taxon>Viridiplantae</taxon>
        <taxon>Streptophyta</taxon>
        <taxon>Embryophyta</taxon>
        <taxon>Tracheophyta</taxon>
        <taxon>Spermatophyta</taxon>
        <taxon>Magnoliopsida</taxon>
        <taxon>Liliopsida</taxon>
        <taxon>Zingiberales</taxon>
        <taxon>Cannaceae</taxon>
        <taxon>Canna</taxon>
    </lineage>
</organism>
<dbReference type="Proteomes" id="UP001327560">
    <property type="component" value="Chromosome 1"/>
</dbReference>
<sequence length="80" mass="8614">MGRSNIDAYSAAAVKATPWTLATSCSGCTGGQVILPLAHTLGHEEVFKLEGIGHNQDTLTSRDLYLLQDLYSSEQAGYRI</sequence>
<dbReference type="PANTHER" id="PTHR45950:SF1">
    <property type="entry name" value="HOMEOBOX-LEUCINE ZIPPER PROTEIN ATHB-15"/>
    <property type="match status" value="1"/>
</dbReference>
<reference evidence="1 2" key="1">
    <citation type="submission" date="2023-10" db="EMBL/GenBank/DDBJ databases">
        <title>Chromosome-scale genome assembly provides insights into flower coloration mechanisms of Canna indica.</title>
        <authorList>
            <person name="Li C."/>
        </authorList>
    </citation>
    <scope>NUCLEOTIDE SEQUENCE [LARGE SCALE GENOMIC DNA]</scope>
    <source>
        <tissue evidence="1">Flower</tissue>
    </source>
</reference>
<evidence type="ECO:0000313" key="2">
    <source>
        <dbReference type="Proteomes" id="UP001327560"/>
    </source>
</evidence>
<keyword evidence="1" id="KW-0371">Homeobox</keyword>
<evidence type="ECO:0000313" key="1">
    <source>
        <dbReference type="EMBL" id="WOK93349.1"/>
    </source>
</evidence>
<dbReference type="GO" id="GO:0003677">
    <property type="term" value="F:DNA binding"/>
    <property type="evidence" value="ECO:0007669"/>
    <property type="project" value="UniProtKB-KW"/>
</dbReference>
<dbReference type="InterPro" id="IPR044830">
    <property type="entry name" value="HD-Zip_III"/>
</dbReference>
<proteinExistence type="predicted"/>
<name>A0AAQ3JNH6_9LILI</name>
<keyword evidence="2" id="KW-1185">Reference proteome</keyword>